<accession>A0A1X0QII4</accession>
<dbReference type="InterPro" id="IPR036397">
    <property type="entry name" value="RNaseH_sf"/>
</dbReference>
<comment type="caution">
    <text evidence="1">The sequence shown here is derived from an EMBL/GenBank/DDBJ whole genome shotgun (WGS) entry which is preliminary data.</text>
</comment>
<dbReference type="Proteomes" id="UP000192501">
    <property type="component" value="Unassembled WGS sequence"/>
</dbReference>
<dbReference type="VEuPathDB" id="MicrosporidiaDB:A0H76_580"/>
<reference evidence="1 2" key="1">
    <citation type="journal article" date="2017" name="Environ. Microbiol.">
        <title>Decay of the glycolytic pathway and adaptation to intranuclear parasitism within Enterocytozoonidae microsporidia.</title>
        <authorList>
            <person name="Wiredu Boakye D."/>
            <person name="Jaroenlak P."/>
            <person name="Prachumwat A."/>
            <person name="Williams T.A."/>
            <person name="Bateman K.S."/>
            <person name="Itsathitphaisarn O."/>
            <person name="Sritunyalucksana K."/>
            <person name="Paszkiewicz K.H."/>
            <person name="Moore K.A."/>
            <person name="Stentiford G.D."/>
            <person name="Williams B.A."/>
        </authorList>
    </citation>
    <scope>NUCLEOTIDE SEQUENCE [LARGE SCALE GENOMIC DNA]</scope>
    <source>
        <strain evidence="2">canceri</strain>
    </source>
</reference>
<name>A0A1X0QII4_9MICR</name>
<gene>
    <name evidence="1" type="primary">TC1A</name>
    <name evidence="1" type="ORF">A0H76_580</name>
</gene>
<evidence type="ECO:0000313" key="1">
    <source>
        <dbReference type="EMBL" id="ORD99588.1"/>
    </source>
</evidence>
<dbReference type="Gene3D" id="3.30.420.10">
    <property type="entry name" value="Ribonuclease H-like superfamily/Ribonuclease H"/>
    <property type="match status" value="1"/>
</dbReference>
<sequence length="82" mass="10036">MGKKDFWRQILWSDETKINVFKSDGRIYMRKERGNRYFNKYLIPTVKHGKGNIKLWGCFSYNSVGRLKIIKRIWIQSYILRF</sequence>
<evidence type="ECO:0000313" key="2">
    <source>
        <dbReference type="Proteomes" id="UP000192501"/>
    </source>
</evidence>
<proteinExistence type="predicted"/>
<dbReference type="EMBL" id="LTAI01000156">
    <property type="protein sequence ID" value="ORD99588.1"/>
    <property type="molecule type" value="Genomic_DNA"/>
</dbReference>
<organism evidence="1 2">
    <name type="scientific">Hepatospora eriocheir</name>
    <dbReference type="NCBI Taxonomy" id="1081669"/>
    <lineage>
        <taxon>Eukaryota</taxon>
        <taxon>Fungi</taxon>
        <taxon>Fungi incertae sedis</taxon>
        <taxon>Microsporidia</taxon>
        <taxon>Hepatosporidae</taxon>
        <taxon>Hepatospora</taxon>
    </lineage>
</organism>
<dbReference type="AlphaFoldDB" id="A0A1X0QII4"/>
<dbReference type="GO" id="GO:0003676">
    <property type="term" value="F:nucleic acid binding"/>
    <property type="evidence" value="ECO:0007669"/>
    <property type="project" value="InterPro"/>
</dbReference>
<protein>
    <submittedName>
        <fullName evidence="1">TC1A</fullName>
    </submittedName>
</protein>